<accession>A0A2S8FCW7</accession>
<comment type="caution">
    <text evidence="1">The sequence shown here is derived from an EMBL/GenBank/DDBJ whole genome shotgun (WGS) entry which is preliminary data.</text>
</comment>
<dbReference type="RefSeq" id="WP_105357492.1">
    <property type="nucleotide sequence ID" value="NZ_PUIB01000022.1"/>
</dbReference>
<protein>
    <submittedName>
        <fullName evidence="1">DUF4272 domain-containing protein</fullName>
    </submittedName>
</protein>
<organism evidence="1 2">
    <name type="scientific">Blastopirellula marina</name>
    <dbReference type="NCBI Taxonomy" id="124"/>
    <lineage>
        <taxon>Bacteria</taxon>
        <taxon>Pseudomonadati</taxon>
        <taxon>Planctomycetota</taxon>
        <taxon>Planctomycetia</taxon>
        <taxon>Pirellulales</taxon>
        <taxon>Pirellulaceae</taxon>
        <taxon>Blastopirellula</taxon>
    </lineage>
</organism>
<evidence type="ECO:0000313" key="2">
    <source>
        <dbReference type="Proteomes" id="UP000239388"/>
    </source>
</evidence>
<dbReference type="InterPro" id="IPR025368">
    <property type="entry name" value="DUF4272"/>
</dbReference>
<dbReference type="OrthoDB" id="4399984at2"/>
<proteinExistence type="predicted"/>
<dbReference type="EMBL" id="PUIB01000022">
    <property type="protein sequence ID" value="PQO29950.1"/>
    <property type="molecule type" value="Genomic_DNA"/>
</dbReference>
<gene>
    <name evidence="1" type="ORF">C5Y98_22060</name>
</gene>
<dbReference type="Pfam" id="PF14094">
    <property type="entry name" value="DUF4272"/>
    <property type="match status" value="1"/>
</dbReference>
<evidence type="ECO:0000313" key="1">
    <source>
        <dbReference type="EMBL" id="PQO29950.1"/>
    </source>
</evidence>
<dbReference type="Proteomes" id="UP000239388">
    <property type="component" value="Unassembled WGS sequence"/>
</dbReference>
<reference evidence="1 2" key="1">
    <citation type="submission" date="2018-02" db="EMBL/GenBank/DDBJ databases">
        <title>Comparative genomes isolates from brazilian mangrove.</title>
        <authorList>
            <person name="Araujo J.E."/>
            <person name="Taketani R.G."/>
            <person name="Silva M.C.P."/>
            <person name="Loureco M.V."/>
            <person name="Andreote F.D."/>
        </authorList>
    </citation>
    <scope>NUCLEOTIDE SEQUENCE [LARGE SCALE GENOMIC DNA]</scope>
    <source>
        <strain evidence="1 2">NAP PRIS-MGV</strain>
    </source>
</reference>
<sequence length="345" mass="39265">MSSTPTLVNAYCTLRNPPPLDFPHQLLSHRDHHDPQLAPHLQEFIGFTWQGGQREMTETLYHVIQHLERVQNQFSLEVHPEHFDKLGRWGEAANAVFLMQNFNVCDPAGKLLVSHTDGSCDDDAKVPYPEEAWRRKERITAELGELALHPYDGLPPIVAESEVNLRPADEVARRAIALMAVALRAEKIAMNEPIPVPEIRDELAPAFDAFSPIEQAFMDSQNPDEQSVIDHAWRYEALFALQWALGHFDELNFPSAICSVPEVAADIFDRDLTMMIATAELRPTSEILDQVDRYFRLHWLARQPSLKGEPTPAGLDIGVLQERRHALNWLIRYENANWDDVNCST</sequence>
<name>A0A2S8FCW7_9BACT</name>
<dbReference type="AlphaFoldDB" id="A0A2S8FCW7"/>